<evidence type="ECO:0000256" key="1">
    <source>
        <dbReference type="ARBA" id="ARBA00006738"/>
    </source>
</evidence>
<gene>
    <name evidence="3" type="ORF">TBH_C0546</name>
</gene>
<sequence>MKAPHLRKGEAAESLACRWLQRQGLTLRARNYRCKSGEIDLIMEQGKVLVFVEVRYRSHPGYGSAAESVTPAKQQKLLRTAQHYLQQLPHTPACRFDIIGIDPEHHIQWIRNALQ</sequence>
<dbReference type="PANTHER" id="PTHR34039">
    <property type="entry name" value="UPF0102 PROTEIN YRAN"/>
    <property type="match status" value="1"/>
</dbReference>
<proteinExistence type="inferred from homology"/>
<dbReference type="Pfam" id="PF02021">
    <property type="entry name" value="UPF0102"/>
    <property type="match status" value="1"/>
</dbReference>
<dbReference type="OrthoDB" id="9794876at2"/>
<evidence type="ECO:0000256" key="2">
    <source>
        <dbReference type="HAMAP-Rule" id="MF_00048"/>
    </source>
</evidence>
<dbReference type="CDD" id="cd20736">
    <property type="entry name" value="PoNe_Nuclease"/>
    <property type="match status" value="1"/>
</dbReference>
<dbReference type="InterPro" id="IPR011856">
    <property type="entry name" value="tRNA_endonuc-like_dom_sf"/>
</dbReference>
<dbReference type="Gene3D" id="3.40.1350.10">
    <property type="match status" value="1"/>
</dbReference>
<dbReference type="NCBIfam" id="NF009150">
    <property type="entry name" value="PRK12497.1-3"/>
    <property type="match status" value="1"/>
</dbReference>
<dbReference type="AlphaFoldDB" id="A0A7U6JGH4"/>
<organism evidence="3 4">
    <name type="scientific">Thiolapillus brandeum</name>
    <dbReference type="NCBI Taxonomy" id="1076588"/>
    <lineage>
        <taxon>Bacteria</taxon>
        <taxon>Pseudomonadati</taxon>
        <taxon>Pseudomonadota</taxon>
        <taxon>Gammaproteobacteria</taxon>
        <taxon>Chromatiales</taxon>
        <taxon>Sedimenticolaceae</taxon>
        <taxon>Thiolapillus</taxon>
    </lineage>
</organism>
<accession>A0A7U6JGH4</accession>
<dbReference type="InterPro" id="IPR011335">
    <property type="entry name" value="Restrct_endonuc-II-like"/>
</dbReference>
<dbReference type="NCBIfam" id="TIGR00252">
    <property type="entry name" value="YraN family protein"/>
    <property type="match status" value="1"/>
</dbReference>
<keyword evidence="4" id="KW-1185">Reference proteome</keyword>
<evidence type="ECO:0000313" key="3">
    <source>
        <dbReference type="EMBL" id="BAO43491.1"/>
    </source>
</evidence>
<dbReference type="HAMAP" id="MF_00048">
    <property type="entry name" value="UPF0102"/>
    <property type="match status" value="1"/>
</dbReference>
<dbReference type="GO" id="GO:0003676">
    <property type="term" value="F:nucleic acid binding"/>
    <property type="evidence" value="ECO:0007669"/>
    <property type="project" value="InterPro"/>
</dbReference>
<comment type="similarity">
    <text evidence="1 2">Belongs to the UPF0102 family.</text>
</comment>
<dbReference type="SUPFAM" id="SSF52980">
    <property type="entry name" value="Restriction endonuclease-like"/>
    <property type="match status" value="1"/>
</dbReference>
<name>A0A7U6JGH4_9GAMM</name>
<dbReference type="PANTHER" id="PTHR34039:SF1">
    <property type="entry name" value="UPF0102 PROTEIN YRAN"/>
    <property type="match status" value="1"/>
</dbReference>
<dbReference type="EMBL" id="AP012273">
    <property type="protein sequence ID" value="BAO43491.1"/>
    <property type="molecule type" value="Genomic_DNA"/>
</dbReference>
<dbReference type="Proteomes" id="UP000031631">
    <property type="component" value="Chromosome"/>
</dbReference>
<protein>
    <recommendedName>
        <fullName evidence="2">UPF0102 protein TBH_C0546</fullName>
    </recommendedName>
</protein>
<reference evidence="3 4" key="1">
    <citation type="journal article" date="2014" name="PLoS ONE">
        <title>Physiological and genomic features of a novel sulfur-oxidizing gammaproteobacterium belonging to a previously uncultivated symbiotic lineage isolated from a hydrothermal vent.</title>
        <authorList>
            <person name="Nunoura T."/>
            <person name="Takaki Y."/>
            <person name="Kazama H."/>
            <person name="Kakuta J."/>
            <person name="Shimamura S."/>
            <person name="Makita H."/>
            <person name="Hirai M."/>
            <person name="Miyazaki M."/>
            <person name="Takai K."/>
        </authorList>
    </citation>
    <scope>NUCLEOTIDE SEQUENCE [LARGE SCALE GENOMIC DNA]</scope>
    <source>
        <strain evidence="3 4">Hiromi1</strain>
    </source>
</reference>
<evidence type="ECO:0000313" key="4">
    <source>
        <dbReference type="Proteomes" id="UP000031631"/>
    </source>
</evidence>
<dbReference type="RefSeq" id="WP_041065234.1">
    <property type="nucleotide sequence ID" value="NZ_AP012273.1"/>
</dbReference>
<dbReference type="KEGG" id="tbn:TBH_C0546"/>
<dbReference type="InterPro" id="IPR003509">
    <property type="entry name" value="UPF0102_YraN-like"/>
</dbReference>